<dbReference type="InterPro" id="IPR056575">
    <property type="entry name" value="WH_MCM3_C"/>
</dbReference>
<gene>
    <name evidence="3" type="ORF">ACET3X_007230</name>
</gene>
<organism evidence="3 4">
    <name type="scientific">Alternaria dauci</name>
    <dbReference type="NCBI Taxonomy" id="48095"/>
    <lineage>
        <taxon>Eukaryota</taxon>
        <taxon>Fungi</taxon>
        <taxon>Dikarya</taxon>
        <taxon>Ascomycota</taxon>
        <taxon>Pezizomycotina</taxon>
        <taxon>Dothideomycetes</taxon>
        <taxon>Pleosporomycetidae</taxon>
        <taxon>Pleosporales</taxon>
        <taxon>Pleosporineae</taxon>
        <taxon>Pleosporaceae</taxon>
        <taxon>Alternaria</taxon>
        <taxon>Alternaria sect. Porri</taxon>
    </lineage>
</organism>
<evidence type="ECO:0000313" key="4">
    <source>
        <dbReference type="Proteomes" id="UP001578633"/>
    </source>
</evidence>
<feature type="compositionally biased region" description="Polar residues" evidence="1">
    <location>
        <begin position="99"/>
        <end position="111"/>
    </location>
</feature>
<comment type="caution">
    <text evidence="3">The sequence shown here is derived from an EMBL/GenBank/DDBJ whole genome shotgun (WGS) entry which is preliminary data.</text>
</comment>
<evidence type="ECO:0000259" key="2">
    <source>
        <dbReference type="Pfam" id="PF23191"/>
    </source>
</evidence>
<proteinExistence type="predicted"/>
<reference evidence="3 4" key="1">
    <citation type="submission" date="2024-09" db="EMBL/GenBank/DDBJ databases">
        <title>T2T genomes of carrot and Alternaria dauci and their utility for understanding host-pathogen interaction during carrot leaf blight disease.</title>
        <authorList>
            <person name="Liu W."/>
            <person name="Xu S."/>
            <person name="Ou C."/>
            <person name="Liu X."/>
            <person name="Zhuang F."/>
            <person name="Deng X.W."/>
        </authorList>
    </citation>
    <scope>NUCLEOTIDE SEQUENCE [LARGE SCALE GENOMIC DNA]</scope>
    <source>
        <strain evidence="3 4">A2016</strain>
    </source>
</reference>
<keyword evidence="4" id="KW-1185">Reference proteome</keyword>
<protein>
    <recommendedName>
        <fullName evidence="2">MCM3-like winged helix domain-containing protein</fullName>
    </recommendedName>
</protein>
<name>A0ABR3UBW6_9PLEO</name>
<evidence type="ECO:0000313" key="3">
    <source>
        <dbReference type="EMBL" id="KAL1793809.1"/>
    </source>
</evidence>
<feature type="domain" description="MCM3-like winged helix" evidence="2">
    <location>
        <begin position="144"/>
        <end position="203"/>
    </location>
</feature>
<feature type="region of interest" description="Disordered" evidence="1">
    <location>
        <begin position="79"/>
        <end position="132"/>
    </location>
</feature>
<sequence length="225" mass="25292">MLLNKFGFKIAKPCFVRKGKKPAQLIRAGNQKAGKIQTTIKFRARSRPSTVKLPLAEPLSSIYSVEGSHDAPIAISDNEEADTLPSSTTIIAKDDRRSQNNPAISLHTTNMAEGGADSAEAQADEGPSRPTIASTLPGKRCLIKIRRYRQFREGLFRLFAITKLHTRHMTFIEVLEGINKDHLREQKFTSLEAKRALKRMQEKLFDSLCIDRVVDLEWGDIELYA</sequence>
<dbReference type="EMBL" id="JBHGVX010000007">
    <property type="protein sequence ID" value="KAL1793809.1"/>
    <property type="molecule type" value="Genomic_DNA"/>
</dbReference>
<accession>A0ABR3UBW6</accession>
<dbReference type="RefSeq" id="XP_069304393.1">
    <property type="nucleotide sequence ID" value="XM_069454195.1"/>
</dbReference>
<evidence type="ECO:0000256" key="1">
    <source>
        <dbReference type="SAM" id="MobiDB-lite"/>
    </source>
</evidence>
<dbReference type="Pfam" id="PF23191">
    <property type="entry name" value="WHD_MCM3_C"/>
    <property type="match status" value="1"/>
</dbReference>
<dbReference type="GeneID" id="96087552"/>
<dbReference type="Proteomes" id="UP001578633">
    <property type="component" value="Chromosome 7"/>
</dbReference>